<organism evidence="7 8">
    <name type="scientific">Pseudoalteromonas fenneropenaei</name>
    <dbReference type="NCBI Taxonomy" id="1737459"/>
    <lineage>
        <taxon>Bacteria</taxon>
        <taxon>Pseudomonadati</taxon>
        <taxon>Pseudomonadota</taxon>
        <taxon>Gammaproteobacteria</taxon>
        <taxon>Alteromonadales</taxon>
        <taxon>Pseudoalteromonadaceae</taxon>
        <taxon>Pseudoalteromonas</taxon>
    </lineage>
</organism>
<keyword evidence="3 6" id="KW-0732">Signal</keyword>
<dbReference type="PANTHER" id="PTHR38776">
    <property type="entry name" value="MLTA-INTERACTING PROTEIN-RELATED"/>
    <property type="match status" value="1"/>
</dbReference>
<accession>A0ABV7CJY5</accession>
<proteinExistence type="inferred from homology"/>
<evidence type="ECO:0000256" key="3">
    <source>
        <dbReference type="ARBA" id="ARBA00022729"/>
    </source>
</evidence>
<keyword evidence="8" id="KW-1185">Reference proteome</keyword>
<name>A0ABV7CJY5_9GAMM</name>
<evidence type="ECO:0000313" key="8">
    <source>
        <dbReference type="Proteomes" id="UP001595453"/>
    </source>
</evidence>
<feature type="chain" id="PRO_5047027589" evidence="6">
    <location>
        <begin position="21"/>
        <end position="287"/>
    </location>
</feature>
<dbReference type="InterPro" id="IPR010583">
    <property type="entry name" value="MipA"/>
</dbReference>
<dbReference type="Proteomes" id="UP001595453">
    <property type="component" value="Unassembled WGS sequence"/>
</dbReference>
<comment type="caution">
    <text evidence="7">The sequence shown here is derived from an EMBL/GenBank/DDBJ whole genome shotgun (WGS) entry which is preliminary data.</text>
</comment>
<keyword evidence="5" id="KW-0998">Cell outer membrane</keyword>
<evidence type="ECO:0000256" key="1">
    <source>
        <dbReference type="ARBA" id="ARBA00004442"/>
    </source>
</evidence>
<comment type="subcellular location">
    <subcellularLocation>
        <location evidence="1">Cell outer membrane</location>
    </subcellularLocation>
</comment>
<evidence type="ECO:0000313" key="7">
    <source>
        <dbReference type="EMBL" id="MFC3032927.1"/>
    </source>
</evidence>
<keyword evidence="4" id="KW-0472">Membrane</keyword>
<dbReference type="RefSeq" id="WP_377123904.1">
    <property type="nucleotide sequence ID" value="NZ_JBHRSD010000017.1"/>
</dbReference>
<feature type="signal peptide" evidence="6">
    <location>
        <begin position="1"/>
        <end position="20"/>
    </location>
</feature>
<protein>
    <submittedName>
        <fullName evidence="7">MipA/OmpV family protein</fullName>
    </submittedName>
</protein>
<sequence length="287" mass="32007">MNRVAMLIAAVMLQAQVMAAAPPTCEQNSPSCQAVGSWRFAVAVGAGVIDNPLYGGDDIPLLVVPSISYYGERFFIENLSAGYTFVDDAALDISFVSEFNDEATYFYRYHPRNIFFNGQAEALSAVKDDAVRLSINQIADRDWALDAGVRLHWYWRANTKLTAQWLHDISGVYQGYHATLALNQRFDALFSHDDSLTIGAGLTYKDSALTDYYYGVGYRDKVDRWYQYQAGSGVSPFMNLSYSKPINASWRFLLRAKYSRLGSHISASPLVAKDDSYAVFVAGSYAF</sequence>
<comment type="similarity">
    <text evidence="2">Belongs to the MipA/OmpV family.</text>
</comment>
<evidence type="ECO:0000256" key="5">
    <source>
        <dbReference type="ARBA" id="ARBA00023237"/>
    </source>
</evidence>
<reference evidence="8" key="1">
    <citation type="journal article" date="2019" name="Int. J. Syst. Evol. Microbiol.">
        <title>The Global Catalogue of Microorganisms (GCM) 10K type strain sequencing project: providing services to taxonomists for standard genome sequencing and annotation.</title>
        <authorList>
            <consortium name="The Broad Institute Genomics Platform"/>
            <consortium name="The Broad Institute Genome Sequencing Center for Infectious Disease"/>
            <person name="Wu L."/>
            <person name="Ma J."/>
        </authorList>
    </citation>
    <scope>NUCLEOTIDE SEQUENCE [LARGE SCALE GENOMIC DNA]</scope>
    <source>
        <strain evidence="8">KCTC 42730</strain>
    </source>
</reference>
<evidence type="ECO:0000256" key="6">
    <source>
        <dbReference type="SAM" id="SignalP"/>
    </source>
</evidence>
<gene>
    <name evidence="7" type="ORF">ACFOEE_10380</name>
</gene>
<dbReference type="Pfam" id="PF06629">
    <property type="entry name" value="MipA"/>
    <property type="match status" value="1"/>
</dbReference>
<evidence type="ECO:0000256" key="4">
    <source>
        <dbReference type="ARBA" id="ARBA00023136"/>
    </source>
</evidence>
<evidence type="ECO:0000256" key="2">
    <source>
        <dbReference type="ARBA" id="ARBA00005722"/>
    </source>
</evidence>
<dbReference type="PANTHER" id="PTHR38776:SF1">
    <property type="entry name" value="MLTA-INTERACTING PROTEIN-RELATED"/>
    <property type="match status" value="1"/>
</dbReference>
<dbReference type="EMBL" id="JBHRSD010000017">
    <property type="protein sequence ID" value="MFC3032927.1"/>
    <property type="molecule type" value="Genomic_DNA"/>
</dbReference>